<sequence length="95" mass="10351">MLTSHPQAINHMQRLEITTRIAADGILHLPVKELADQEVQITVTPAPAQTASPQAPLVGADALRKAQEIGFVGGFEAEADFSARYKELLDWSDKN</sequence>
<dbReference type="AlphaFoldDB" id="A0A9X0WCF1"/>
<reference evidence="1 2" key="1">
    <citation type="journal article" date="2020" name="Microorganisms">
        <title>Osmotic Adaptation and Compatible Solute Biosynthesis of Phototrophic Bacteria as Revealed from Genome Analyses.</title>
        <authorList>
            <person name="Imhoff J.F."/>
            <person name="Rahn T."/>
            <person name="Kunzel S."/>
            <person name="Keller A."/>
            <person name="Neulinger S.C."/>
        </authorList>
    </citation>
    <scope>NUCLEOTIDE SEQUENCE [LARGE SCALE GENOMIC DNA]</scope>
    <source>
        <strain evidence="1 2">DSM 25653</strain>
    </source>
</reference>
<organism evidence="1 2">
    <name type="scientific">Lamprobacter modestohalophilus</name>
    <dbReference type="NCBI Taxonomy" id="1064514"/>
    <lineage>
        <taxon>Bacteria</taxon>
        <taxon>Pseudomonadati</taxon>
        <taxon>Pseudomonadota</taxon>
        <taxon>Gammaproteobacteria</taxon>
        <taxon>Chromatiales</taxon>
        <taxon>Chromatiaceae</taxon>
        <taxon>Lamprobacter</taxon>
    </lineage>
</organism>
<evidence type="ECO:0000313" key="2">
    <source>
        <dbReference type="Proteomes" id="UP001138768"/>
    </source>
</evidence>
<proteinExistence type="predicted"/>
<evidence type="ECO:0000313" key="1">
    <source>
        <dbReference type="EMBL" id="MBK1620948.1"/>
    </source>
</evidence>
<comment type="caution">
    <text evidence="1">The sequence shown here is derived from an EMBL/GenBank/DDBJ whole genome shotgun (WGS) entry which is preliminary data.</text>
</comment>
<dbReference type="Proteomes" id="UP001138768">
    <property type="component" value="Unassembled WGS sequence"/>
</dbReference>
<gene>
    <name evidence="1" type="ORF">CKO42_21485</name>
</gene>
<name>A0A9X0WCF1_9GAMM</name>
<keyword evidence="2" id="KW-1185">Reference proteome</keyword>
<accession>A0A9X0WCF1</accession>
<protein>
    <submittedName>
        <fullName evidence="1">Uncharacterized protein</fullName>
    </submittedName>
</protein>
<dbReference type="EMBL" id="NRRY01000053">
    <property type="protein sequence ID" value="MBK1620948.1"/>
    <property type="molecule type" value="Genomic_DNA"/>
</dbReference>